<evidence type="ECO:0000313" key="2">
    <source>
        <dbReference type="Proteomes" id="UP001604335"/>
    </source>
</evidence>
<dbReference type="Gene3D" id="3.40.1350.100">
    <property type="match status" value="2"/>
</dbReference>
<comment type="caution">
    <text evidence="1">The sequence shown here is derived from an EMBL/GenBank/DDBJ whole genome shotgun (WGS) entry which is preliminary data.</text>
</comment>
<organism evidence="1 2">
    <name type="scientific">Limnothrix redekei LRLZ20PSL1</name>
    <dbReference type="NCBI Taxonomy" id="3112953"/>
    <lineage>
        <taxon>Bacteria</taxon>
        <taxon>Bacillati</taxon>
        <taxon>Cyanobacteriota</taxon>
        <taxon>Cyanophyceae</taxon>
        <taxon>Pseudanabaenales</taxon>
        <taxon>Pseudanabaenaceae</taxon>
        <taxon>Limnothrix</taxon>
    </lineage>
</organism>
<protein>
    <submittedName>
        <fullName evidence="1">Tic22 family protein</fullName>
    </submittedName>
</protein>
<dbReference type="PANTHER" id="PTHR33926">
    <property type="entry name" value="PROTEIN TIC 22, CHLOROPLASTIC"/>
    <property type="match status" value="1"/>
</dbReference>
<proteinExistence type="predicted"/>
<keyword evidence="2" id="KW-1185">Reference proteome</keyword>
<dbReference type="PANTHER" id="PTHR33926:SF4">
    <property type="entry name" value="PROTEIN TIC 22, CHLOROPLASTIC"/>
    <property type="match status" value="1"/>
</dbReference>
<gene>
    <name evidence="1" type="ORF">VPK24_17830</name>
</gene>
<dbReference type="Pfam" id="PF04278">
    <property type="entry name" value="Tic22"/>
    <property type="match status" value="1"/>
</dbReference>
<evidence type="ECO:0000313" key="1">
    <source>
        <dbReference type="EMBL" id="MFG3819510.1"/>
    </source>
</evidence>
<accession>A0ABW7CEG5</accession>
<dbReference type="Proteomes" id="UP001604335">
    <property type="component" value="Unassembled WGS sequence"/>
</dbReference>
<sequence>MNGLINRMEWTMVSLGLRERWQSVRSNWRHLAGGWAIGSLAWLAAIGPLAALPPEEIARKLEAVPVFALTDAQGTPALIDVGNADGQRTTVARMFLNPQDAQEWLKRLQAGAVSSSSELRVNAIPLSAIYELLQKPSTEYQLQLIPDLEEVKLARELLALNQQPPEKLQGIPLFLVTASDGSAPTYVTVDRDGTEEIRFYMDRAQAEVVAKTFAEQNPELAATVQIQVVDFDEFLSVLSEREDEWLSRVRIIPSQNAQAFFEAMGN</sequence>
<name>A0ABW7CEG5_9CYAN</name>
<dbReference type="RefSeq" id="WP_099534511.1">
    <property type="nucleotide sequence ID" value="NZ_JAZAQF010000094.1"/>
</dbReference>
<reference evidence="2" key="1">
    <citation type="journal article" date="2024" name="Algal Res.">
        <title>Biochemical, toxicological and genomic investigation of a high-biomass producing Limnothrix strain isolated from Italian shallow drinking water reservoir.</title>
        <authorList>
            <person name="Simonazzi M."/>
            <person name="Shishido T.K."/>
            <person name="Delbaje E."/>
            <person name="Wahlsten M."/>
            <person name="Fewer D.P."/>
            <person name="Sivonen K."/>
            <person name="Pezzolesi L."/>
            <person name="Pistocchi R."/>
        </authorList>
    </citation>
    <scope>NUCLEOTIDE SEQUENCE [LARGE SCALE GENOMIC DNA]</scope>
    <source>
        <strain evidence="2">LRLZ20PSL1</strain>
    </source>
</reference>
<dbReference type="InterPro" id="IPR007378">
    <property type="entry name" value="Tic22-like"/>
</dbReference>
<dbReference type="EMBL" id="JAZAQF010000094">
    <property type="protein sequence ID" value="MFG3819510.1"/>
    <property type="molecule type" value="Genomic_DNA"/>
</dbReference>